<name>A0A5C7VUL8_9PROT</name>
<organism evidence="2 3">
    <name type="scientific">Nitrosomonas oligotropha</name>
    <dbReference type="NCBI Taxonomy" id="42354"/>
    <lineage>
        <taxon>Bacteria</taxon>
        <taxon>Pseudomonadati</taxon>
        <taxon>Pseudomonadota</taxon>
        <taxon>Betaproteobacteria</taxon>
        <taxon>Nitrosomonadales</taxon>
        <taxon>Nitrosomonadaceae</taxon>
        <taxon>Nitrosomonas</taxon>
    </lineage>
</organism>
<keyword evidence="1" id="KW-1133">Transmembrane helix</keyword>
<comment type="caution">
    <text evidence="2">The sequence shown here is derived from an EMBL/GenBank/DDBJ whole genome shotgun (WGS) entry which is preliminary data.</text>
</comment>
<evidence type="ECO:0000256" key="1">
    <source>
        <dbReference type="SAM" id="Phobius"/>
    </source>
</evidence>
<sequence>MGCRNSSSMSLLLTRFCGTTDWMSAKAISWAVFKCCCNTDLAISYRRYEGSELKYFLNYGVSIAILLFAFSAHAQQFPKGKWEVTTQTIMPHIMTPMPIHTDVICVNDKTKGKPPIAVHESCEFFDYKIIDNDASWQMKCKGELKMNGAGRIIFSSDKYKGSAIIKMKMPESEPMEIDHTYTGRRIGDC</sequence>
<reference evidence="2 3" key="1">
    <citation type="submission" date="2018-09" db="EMBL/GenBank/DDBJ databases">
        <title>Metagenome Assembled Genomes from an Advanced Water Purification Facility.</title>
        <authorList>
            <person name="Stamps B.W."/>
            <person name="Spear J.R."/>
        </authorList>
    </citation>
    <scope>NUCLEOTIDE SEQUENCE [LARGE SCALE GENOMIC DNA]</scope>
    <source>
        <strain evidence="2">Bin_54_1</strain>
    </source>
</reference>
<dbReference type="Proteomes" id="UP000321055">
    <property type="component" value="Unassembled WGS sequence"/>
</dbReference>
<dbReference type="Pfam" id="PF12276">
    <property type="entry name" value="DUF3617"/>
    <property type="match status" value="1"/>
</dbReference>
<dbReference type="EMBL" id="SSFX01000039">
    <property type="protein sequence ID" value="TXI29151.1"/>
    <property type="molecule type" value="Genomic_DNA"/>
</dbReference>
<keyword evidence="1" id="KW-0472">Membrane</keyword>
<proteinExistence type="predicted"/>
<accession>A0A5C7VUL8</accession>
<dbReference type="InterPro" id="IPR022061">
    <property type="entry name" value="DUF3617"/>
</dbReference>
<dbReference type="AlphaFoldDB" id="A0A5C7VUL8"/>
<protein>
    <submittedName>
        <fullName evidence="2">DUF3617 family protein</fullName>
    </submittedName>
</protein>
<evidence type="ECO:0000313" key="2">
    <source>
        <dbReference type="EMBL" id="TXI29151.1"/>
    </source>
</evidence>
<gene>
    <name evidence="2" type="ORF">E6Q60_05785</name>
</gene>
<keyword evidence="1" id="KW-0812">Transmembrane</keyword>
<evidence type="ECO:0000313" key="3">
    <source>
        <dbReference type="Proteomes" id="UP000321055"/>
    </source>
</evidence>
<feature type="transmembrane region" description="Helical" evidence="1">
    <location>
        <begin position="55"/>
        <end position="74"/>
    </location>
</feature>